<dbReference type="PANTHER" id="PTHR23077:SF132">
    <property type="entry name" value="ATP-DEPENDENT ZN PROTEASE"/>
    <property type="match status" value="1"/>
</dbReference>
<dbReference type="RefSeq" id="XP_018062345.1">
    <property type="nucleotide sequence ID" value="XM_018216278.1"/>
</dbReference>
<evidence type="ECO:0000256" key="1">
    <source>
        <dbReference type="SAM" id="MobiDB-lite"/>
    </source>
</evidence>
<gene>
    <name evidence="3" type="ORF">LY89DRAFT_691306</name>
</gene>
<dbReference type="SUPFAM" id="SSF52540">
    <property type="entry name" value="P-loop containing nucleoside triphosphate hydrolases"/>
    <property type="match status" value="1"/>
</dbReference>
<dbReference type="InParanoid" id="A0A132B6G4"/>
<dbReference type="Gene3D" id="1.10.8.60">
    <property type="match status" value="1"/>
</dbReference>
<dbReference type="EMBL" id="KQ947437">
    <property type="protein sequence ID" value="KUJ07990.1"/>
    <property type="molecule type" value="Genomic_DNA"/>
</dbReference>
<dbReference type="KEGG" id="psco:LY89DRAFT_691306"/>
<accession>A0A132B6G4</accession>
<dbReference type="GO" id="GO:0005524">
    <property type="term" value="F:ATP binding"/>
    <property type="evidence" value="ECO:0007669"/>
    <property type="project" value="InterPro"/>
</dbReference>
<evidence type="ECO:0000259" key="2">
    <source>
        <dbReference type="SMART" id="SM00382"/>
    </source>
</evidence>
<dbReference type="InterPro" id="IPR003593">
    <property type="entry name" value="AAA+_ATPase"/>
</dbReference>
<dbReference type="InterPro" id="IPR050168">
    <property type="entry name" value="AAA_ATPase_domain"/>
</dbReference>
<sequence length="514" mass="59034">MSSTDDFVHILSGPNPSPSHPGWSTTQELLNNCKADRQFTEGLIYDALVAKYPHHHVAVVPGYPTDFLAFGSASQDVTFSPHKEIGLIERSFLPPARRYNDENGGNFADTVIFGMFDYQYKTNQFLVYIADCQDGMYKKKFSYVLYEYKDSTEKIFAQQITDELIAAAAKYAQELHNEVLVFDQGFWQKNKELYENIQKSNWEDVILEQEKKEAIIEDVLGFFNAESRYAEFGVPWKRGVIFYGPPGNGKTISTKALMHDISKRTSPKIESLYVKTFNSFAGPEYGIRQIFMQARRLAPCLLIFEDIDSLILPNVRSYFLNEVDGLESNHGILMIGSTNHLERLDPGIAKRPSRFDRKYLFDVPNREERIQYCDYWRHKLRNNKKVDFPKVMSEKVAEITSDFSFAYMKEAFVAALLVIVARSDEKSRLRRREDDLSGNVLWKELYKQIESLRREMDGDDDEDAVSSASMTVGMTGGMSMTGMWPALGGVLDERRPSPLDFPLLNRNNGMPRYY</sequence>
<dbReference type="GO" id="GO:0016887">
    <property type="term" value="F:ATP hydrolysis activity"/>
    <property type="evidence" value="ECO:0007669"/>
    <property type="project" value="InterPro"/>
</dbReference>
<evidence type="ECO:0000313" key="4">
    <source>
        <dbReference type="Proteomes" id="UP000070700"/>
    </source>
</evidence>
<keyword evidence="4" id="KW-1185">Reference proteome</keyword>
<dbReference type="GO" id="GO:0005634">
    <property type="term" value="C:nucleus"/>
    <property type="evidence" value="ECO:0007669"/>
    <property type="project" value="TreeGrafter"/>
</dbReference>
<dbReference type="PANTHER" id="PTHR23077">
    <property type="entry name" value="AAA-FAMILY ATPASE"/>
    <property type="match status" value="1"/>
</dbReference>
<dbReference type="GO" id="GO:0042254">
    <property type="term" value="P:ribosome biogenesis"/>
    <property type="evidence" value="ECO:0007669"/>
    <property type="project" value="TreeGrafter"/>
</dbReference>
<evidence type="ECO:0000313" key="3">
    <source>
        <dbReference type="EMBL" id="KUJ07990.1"/>
    </source>
</evidence>
<protein>
    <submittedName>
        <fullName evidence="3">p-loop containing nucleoside triphosphate hydrolase protein</fullName>
    </submittedName>
</protein>
<dbReference type="STRING" id="149040.A0A132B6G4"/>
<organism evidence="3 4">
    <name type="scientific">Mollisia scopiformis</name>
    <name type="common">Conifer needle endophyte fungus</name>
    <name type="synonym">Phialocephala scopiformis</name>
    <dbReference type="NCBI Taxonomy" id="149040"/>
    <lineage>
        <taxon>Eukaryota</taxon>
        <taxon>Fungi</taxon>
        <taxon>Dikarya</taxon>
        <taxon>Ascomycota</taxon>
        <taxon>Pezizomycotina</taxon>
        <taxon>Leotiomycetes</taxon>
        <taxon>Helotiales</taxon>
        <taxon>Mollisiaceae</taxon>
        <taxon>Mollisia</taxon>
    </lineage>
</organism>
<dbReference type="Proteomes" id="UP000070700">
    <property type="component" value="Unassembled WGS sequence"/>
</dbReference>
<dbReference type="InterPro" id="IPR027417">
    <property type="entry name" value="P-loop_NTPase"/>
</dbReference>
<dbReference type="GO" id="GO:0003723">
    <property type="term" value="F:RNA binding"/>
    <property type="evidence" value="ECO:0007669"/>
    <property type="project" value="TreeGrafter"/>
</dbReference>
<feature type="region of interest" description="Disordered" evidence="1">
    <location>
        <begin position="1"/>
        <end position="23"/>
    </location>
</feature>
<dbReference type="SMART" id="SM00382">
    <property type="entry name" value="AAA"/>
    <property type="match status" value="1"/>
</dbReference>
<dbReference type="Gene3D" id="3.40.50.300">
    <property type="entry name" value="P-loop containing nucleotide triphosphate hydrolases"/>
    <property type="match status" value="1"/>
</dbReference>
<dbReference type="Pfam" id="PF00004">
    <property type="entry name" value="AAA"/>
    <property type="match status" value="1"/>
</dbReference>
<dbReference type="AlphaFoldDB" id="A0A132B6G4"/>
<reference evidence="3 4" key="1">
    <citation type="submission" date="2015-10" db="EMBL/GenBank/DDBJ databases">
        <title>Full genome of DAOMC 229536 Phialocephala scopiformis, a fungal endophyte of spruce producing the potent anti-insectan compound rugulosin.</title>
        <authorList>
            <consortium name="DOE Joint Genome Institute"/>
            <person name="Walker A.K."/>
            <person name="Frasz S.L."/>
            <person name="Seifert K.A."/>
            <person name="Miller J.D."/>
            <person name="Mondo S.J."/>
            <person name="Labutti K."/>
            <person name="Lipzen A."/>
            <person name="Dockter R."/>
            <person name="Kennedy M."/>
            <person name="Grigoriev I.V."/>
            <person name="Spatafora J.W."/>
        </authorList>
    </citation>
    <scope>NUCLEOTIDE SEQUENCE [LARGE SCALE GENOMIC DNA]</scope>
    <source>
        <strain evidence="3 4">CBS 120377</strain>
    </source>
</reference>
<keyword evidence="3" id="KW-0378">Hydrolase</keyword>
<proteinExistence type="predicted"/>
<feature type="domain" description="AAA+ ATPase" evidence="2">
    <location>
        <begin position="236"/>
        <end position="365"/>
    </location>
</feature>
<dbReference type="OrthoDB" id="2115716at2759"/>
<dbReference type="CDD" id="cd19481">
    <property type="entry name" value="RecA-like_protease"/>
    <property type="match status" value="1"/>
</dbReference>
<dbReference type="GeneID" id="28826004"/>
<dbReference type="InterPro" id="IPR003959">
    <property type="entry name" value="ATPase_AAA_core"/>
</dbReference>
<dbReference type="GO" id="GO:1990275">
    <property type="term" value="F:preribosome binding"/>
    <property type="evidence" value="ECO:0007669"/>
    <property type="project" value="TreeGrafter"/>
</dbReference>
<name>A0A132B6G4_MOLSC</name>